<dbReference type="SMART" id="SM00195">
    <property type="entry name" value="DSPc"/>
    <property type="match status" value="1"/>
</dbReference>
<dbReference type="PANTHER" id="PTHR10159:SF519">
    <property type="entry name" value="DUAL SPECIFICITY PROTEIN PHOSPHATASE MPK3"/>
    <property type="match status" value="1"/>
</dbReference>
<dbReference type="InterPro" id="IPR020422">
    <property type="entry name" value="TYR_PHOSPHATASE_DUAL_dom"/>
</dbReference>
<dbReference type="EMBL" id="JAACJM010000127">
    <property type="protein sequence ID" value="KAF5344271.1"/>
    <property type="molecule type" value="Genomic_DNA"/>
</dbReference>
<dbReference type="InterPro" id="IPR029021">
    <property type="entry name" value="Prot-tyrosine_phosphatase-like"/>
</dbReference>
<proteinExistence type="inferred from homology"/>
<evidence type="ECO:0000259" key="7">
    <source>
        <dbReference type="PROSITE" id="PS50056"/>
    </source>
</evidence>
<evidence type="ECO:0000259" key="6">
    <source>
        <dbReference type="PROSITE" id="PS50054"/>
    </source>
</evidence>
<name>A0A8H5CM00_9AGAR</name>
<feature type="domain" description="Tyrosine specific protein phosphatases" evidence="7">
    <location>
        <begin position="120"/>
        <end position="176"/>
    </location>
</feature>
<feature type="domain" description="Tyrosine-protein phosphatase" evidence="6">
    <location>
        <begin position="28"/>
        <end position="198"/>
    </location>
</feature>
<dbReference type="Proteomes" id="UP000559256">
    <property type="component" value="Unassembled WGS sequence"/>
</dbReference>
<reference evidence="8 9" key="1">
    <citation type="journal article" date="2020" name="ISME J.">
        <title>Uncovering the hidden diversity of litter-decomposition mechanisms in mushroom-forming fungi.</title>
        <authorList>
            <person name="Floudas D."/>
            <person name="Bentzer J."/>
            <person name="Ahren D."/>
            <person name="Johansson T."/>
            <person name="Persson P."/>
            <person name="Tunlid A."/>
        </authorList>
    </citation>
    <scope>NUCLEOTIDE SEQUENCE [LARGE SCALE GENOMIC DNA]</scope>
    <source>
        <strain evidence="8 9">CBS 291.85</strain>
    </source>
</reference>
<feature type="region of interest" description="Disordered" evidence="5">
    <location>
        <begin position="75"/>
        <end position="97"/>
    </location>
</feature>
<dbReference type="PANTHER" id="PTHR10159">
    <property type="entry name" value="DUAL SPECIFICITY PROTEIN PHOSPHATASE"/>
    <property type="match status" value="1"/>
</dbReference>
<evidence type="ECO:0000256" key="5">
    <source>
        <dbReference type="SAM" id="MobiDB-lite"/>
    </source>
</evidence>
<gene>
    <name evidence="8" type="ORF">D9758_012332</name>
</gene>
<dbReference type="CDD" id="cd14498">
    <property type="entry name" value="DSP"/>
    <property type="match status" value="1"/>
</dbReference>
<protein>
    <recommendedName>
        <fullName evidence="2">protein-tyrosine-phosphatase</fullName>
        <ecNumber evidence="2">3.1.3.48</ecNumber>
    </recommendedName>
</protein>
<organism evidence="8 9">
    <name type="scientific">Tetrapyrgos nigripes</name>
    <dbReference type="NCBI Taxonomy" id="182062"/>
    <lineage>
        <taxon>Eukaryota</taxon>
        <taxon>Fungi</taxon>
        <taxon>Dikarya</taxon>
        <taxon>Basidiomycota</taxon>
        <taxon>Agaricomycotina</taxon>
        <taxon>Agaricomycetes</taxon>
        <taxon>Agaricomycetidae</taxon>
        <taxon>Agaricales</taxon>
        <taxon>Marasmiineae</taxon>
        <taxon>Marasmiaceae</taxon>
        <taxon>Tetrapyrgos</taxon>
    </lineage>
</organism>
<dbReference type="GO" id="GO:0043409">
    <property type="term" value="P:negative regulation of MAPK cascade"/>
    <property type="evidence" value="ECO:0007669"/>
    <property type="project" value="TreeGrafter"/>
</dbReference>
<dbReference type="PROSITE" id="PS00383">
    <property type="entry name" value="TYR_PHOSPHATASE_1"/>
    <property type="match status" value="1"/>
</dbReference>
<evidence type="ECO:0000256" key="3">
    <source>
        <dbReference type="ARBA" id="ARBA00022801"/>
    </source>
</evidence>
<dbReference type="PROSITE" id="PS50054">
    <property type="entry name" value="TYR_PHOSPHATASE_DUAL"/>
    <property type="match status" value="1"/>
</dbReference>
<dbReference type="GO" id="GO:0005737">
    <property type="term" value="C:cytoplasm"/>
    <property type="evidence" value="ECO:0007669"/>
    <property type="project" value="TreeGrafter"/>
</dbReference>
<keyword evidence="9" id="KW-1185">Reference proteome</keyword>
<feature type="compositionally biased region" description="Polar residues" evidence="5">
    <location>
        <begin position="76"/>
        <end position="85"/>
    </location>
</feature>
<dbReference type="AlphaFoldDB" id="A0A8H5CM00"/>
<dbReference type="InterPro" id="IPR000387">
    <property type="entry name" value="Tyr_Pase_dom"/>
</dbReference>
<keyword evidence="3" id="KW-0378">Hydrolase</keyword>
<comment type="caution">
    <text evidence="8">The sequence shown here is derived from an EMBL/GenBank/DDBJ whole genome shotgun (WGS) entry which is preliminary data.</text>
</comment>
<accession>A0A8H5CM00</accession>
<evidence type="ECO:0000313" key="9">
    <source>
        <dbReference type="Proteomes" id="UP000559256"/>
    </source>
</evidence>
<dbReference type="EC" id="3.1.3.48" evidence="2"/>
<dbReference type="PROSITE" id="PS50056">
    <property type="entry name" value="TYR_PHOSPHATASE_2"/>
    <property type="match status" value="1"/>
</dbReference>
<sequence>MLHRLRLPNAPTQLGASNLRARGRIIASASLILPQLFLSDYSTALDVKELSRLGITHVLSVVGFEPGIPDTVPVLVSTSSDNTKPTSSAQQSTASSRRTLKKLHIALEDTPQANLLGRLEETTEWIKKAIEESKDNKVLVHCLQGVSRSSTVVCAYLIANADMNPSQAVKFVQSKRSVVLPNSGFRKQLDEFGLRFIGNRQIRTKTDAGAGDTAKRPSWCAPASWGISEGIRERIESLTLERHSMKGTEAGSG</sequence>
<dbReference type="SUPFAM" id="SSF52799">
    <property type="entry name" value="(Phosphotyrosine protein) phosphatases II"/>
    <property type="match status" value="1"/>
</dbReference>
<evidence type="ECO:0000313" key="8">
    <source>
        <dbReference type="EMBL" id="KAF5344271.1"/>
    </source>
</evidence>
<feature type="compositionally biased region" description="Low complexity" evidence="5">
    <location>
        <begin position="86"/>
        <end position="97"/>
    </location>
</feature>
<dbReference type="OrthoDB" id="2017893at2759"/>
<dbReference type="InterPro" id="IPR000340">
    <property type="entry name" value="Dual-sp_phosphatase_cat-dom"/>
</dbReference>
<dbReference type="InterPro" id="IPR016130">
    <property type="entry name" value="Tyr_Pase_AS"/>
</dbReference>
<dbReference type="Gene3D" id="3.90.190.10">
    <property type="entry name" value="Protein tyrosine phosphatase superfamily"/>
    <property type="match status" value="1"/>
</dbReference>
<evidence type="ECO:0000256" key="2">
    <source>
        <dbReference type="ARBA" id="ARBA00013064"/>
    </source>
</evidence>
<dbReference type="GO" id="GO:0004725">
    <property type="term" value="F:protein tyrosine phosphatase activity"/>
    <property type="evidence" value="ECO:0007669"/>
    <property type="project" value="UniProtKB-EC"/>
</dbReference>
<keyword evidence="4" id="KW-0904">Protein phosphatase</keyword>
<dbReference type="Pfam" id="PF00782">
    <property type="entry name" value="DSPc"/>
    <property type="match status" value="1"/>
</dbReference>
<evidence type="ECO:0000256" key="1">
    <source>
        <dbReference type="ARBA" id="ARBA00008601"/>
    </source>
</evidence>
<evidence type="ECO:0000256" key="4">
    <source>
        <dbReference type="ARBA" id="ARBA00022912"/>
    </source>
</evidence>
<comment type="similarity">
    <text evidence="1">Belongs to the protein-tyrosine phosphatase family. Non-receptor class dual specificity subfamily.</text>
</comment>